<keyword evidence="2" id="KW-1185">Reference proteome</keyword>
<protein>
    <submittedName>
        <fullName evidence="1">Uncharacterized protein</fullName>
    </submittedName>
</protein>
<evidence type="ECO:0000313" key="1">
    <source>
        <dbReference type="EnsemblPlants" id="ORGLA11G0199400.1"/>
    </source>
</evidence>
<reference evidence="1" key="1">
    <citation type="submission" date="2015-06" db="UniProtKB">
        <authorList>
            <consortium name="EnsemblPlants"/>
        </authorList>
    </citation>
    <scope>IDENTIFICATION</scope>
</reference>
<reference evidence="2" key="2">
    <citation type="submission" date="2018-04" db="EMBL/GenBank/DDBJ databases">
        <title>OglaRS2 (Oryza glaberrima Reference Sequence Version 2).</title>
        <authorList>
            <person name="Zhang J."/>
            <person name="Kudrna D."/>
            <person name="Lee S."/>
            <person name="Talag J."/>
            <person name="Rajasekar S."/>
            <person name="Wing R.A."/>
        </authorList>
    </citation>
    <scope>NUCLEOTIDE SEQUENCE [LARGE SCALE GENOMIC DNA]</scope>
    <source>
        <strain evidence="2">cv. IRGC 96717</strain>
    </source>
</reference>
<dbReference type="Gramene" id="ORGLA11G0199400.1">
    <property type="protein sequence ID" value="ORGLA11G0199400.1"/>
    <property type="gene ID" value="ORGLA11G0199400"/>
</dbReference>
<accession>I1R2K2</accession>
<proteinExistence type="predicted"/>
<dbReference type="HOGENOM" id="CLU_1717966_0_0_1"/>
<organism evidence="1 2">
    <name type="scientific">Oryza glaberrima</name>
    <name type="common">African rice</name>
    <dbReference type="NCBI Taxonomy" id="4538"/>
    <lineage>
        <taxon>Eukaryota</taxon>
        <taxon>Viridiplantae</taxon>
        <taxon>Streptophyta</taxon>
        <taxon>Embryophyta</taxon>
        <taxon>Tracheophyta</taxon>
        <taxon>Spermatophyta</taxon>
        <taxon>Magnoliopsida</taxon>
        <taxon>Liliopsida</taxon>
        <taxon>Poales</taxon>
        <taxon>Poaceae</taxon>
        <taxon>BOP clade</taxon>
        <taxon>Oryzoideae</taxon>
        <taxon>Oryzeae</taxon>
        <taxon>Oryzinae</taxon>
        <taxon>Oryza</taxon>
    </lineage>
</organism>
<dbReference type="Proteomes" id="UP000007306">
    <property type="component" value="Unassembled WGS sequence"/>
</dbReference>
<sequence length="153" mass="17316">MTRRGARVAGGGSDWRSNWWVGHFERVARTFRCQRDSTWANSGDWRWRFLRGAEVCVGDGIAWLNTGCTQALRQDVRRHGGRGNSRGPQVLDALATVRTRLWTEGAQTIAQQTTRLHGEEVLTRLSGKLEEKRKTGNQGCVCKRIIPGQQRVK</sequence>
<dbReference type="AlphaFoldDB" id="I1R2K2"/>
<dbReference type="EnsemblPlants" id="ORGLA11G0199400.1">
    <property type="protein sequence ID" value="ORGLA11G0199400.1"/>
    <property type="gene ID" value="ORGLA11G0199400"/>
</dbReference>
<name>I1R2K2_ORYGL</name>
<evidence type="ECO:0000313" key="2">
    <source>
        <dbReference type="Proteomes" id="UP000007306"/>
    </source>
</evidence>